<comment type="caution">
    <text evidence="2">The sequence shown here is derived from an EMBL/GenBank/DDBJ whole genome shotgun (WGS) entry which is preliminary data.</text>
</comment>
<proteinExistence type="predicted"/>
<evidence type="ECO:0000313" key="2">
    <source>
        <dbReference type="EMBL" id="NMM03035.1"/>
    </source>
</evidence>
<feature type="compositionally biased region" description="Basic and acidic residues" evidence="1">
    <location>
        <begin position="140"/>
        <end position="149"/>
    </location>
</feature>
<feature type="region of interest" description="Disordered" evidence="1">
    <location>
        <begin position="140"/>
        <end position="165"/>
    </location>
</feature>
<name>A0A848ISU3_9BURK</name>
<dbReference type="RefSeq" id="WP_169489790.1">
    <property type="nucleotide sequence ID" value="NZ_JABBGJ010000047.1"/>
</dbReference>
<accession>A0A848ISU3</accession>
<keyword evidence="3" id="KW-1185">Reference proteome</keyword>
<protein>
    <submittedName>
        <fullName evidence="2">Uncharacterized protein</fullName>
    </submittedName>
</protein>
<dbReference type="Proteomes" id="UP000544134">
    <property type="component" value="Unassembled WGS sequence"/>
</dbReference>
<organism evidence="2 3">
    <name type="scientific">Paraburkholderia polaris</name>
    <dbReference type="NCBI Taxonomy" id="2728848"/>
    <lineage>
        <taxon>Bacteria</taxon>
        <taxon>Pseudomonadati</taxon>
        <taxon>Pseudomonadota</taxon>
        <taxon>Betaproteobacteria</taxon>
        <taxon>Burkholderiales</taxon>
        <taxon>Burkholderiaceae</taxon>
        <taxon>Paraburkholderia</taxon>
    </lineage>
</organism>
<evidence type="ECO:0000256" key="1">
    <source>
        <dbReference type="SAM" id="MobiDB-lite"/>
    </source>
</evidence>
<dbReference type="EMBL" id="JABBGJ010000047">
    <property type="protein sequence ID" value="NMM03035.1"/>
    <property type="molecule type" value="Genomic_DNA"/>
</dbReference>
<sequence length="183" mass="20569">MNHSDFHIRVELPGAAGCCWRCGDIQPDHDDDPNRCQGFPLIATEFVFDGHKREQCHLTEEEAIRVVIHEADTSGHPGYPNSDVNHMVRARLEARGSPSPHKGILRFDRRATGRRNLASVPRRQGCSTLILRPCLPLKRTASERPERDSSAFPGAATADVRTWTNRQREARSAITGQRITHHP</sequence>
<dbReference type="AlphaFoldDB" id="A0A848ISU3"/>
<gene>
    <name evidence="2" type="ORF">HHL24_34650</name>
</gene>
<evidence type="ECO:0000313" key="3">
    <source>
        <dbReference type="Proteomes" id="UP000544134"/>
    </source>
</evidence>
<reference evidence="2 3" key="1">
    <citation type="submission" date="2020-04" db="EMBL/GenBank/DDBJ databases">
        <title>Paraburkholderia sp. RP-4-7 isolated from soil.</title>
        <authorList>
            <person name="Dahal R.H."/>
        </authorList>
    </citation>
    <scope>NUCLEOTIDE SEQUENCE [LARGE SCALE GENOMIC DNA]</scope>
    <source>
        <strain evidence="2 3">RP-4-7</strain>
    </source>
</reference>